<feature type="compositionally biased region" description="Polar residues" evidence="1">
    <location>
        <begin position="1"/>
        <end position="15"/>
    </location>
</feature>
<dbReference type="EMBL" id="BMAW01078800">
    <property type="protein sequence ID" value="GFU12533.1"/>
    <property type="molecule type" value="Genomic_DNA"/>
</dbReference>
<sequence length="200" mass="23074">MDSMNPGKNLSSEINVKTVKSRSSEASQIHQSAKAENGMKDLERFNAERAFSTQVKYCDFCDPNAEFMEKEFEEFNNEGEKEKNFANPYFAYIKMCEISYKEKCNSCREKHQEKTHTQADLREVARTDASKSIPFNKETSAHRKQLDIFGNHFSSKERNKIIVNCPHCKKNVSAPQFIRHLCYCMGGGIRKRTRRSCSSS</sequence>
<dbReference type="AlphaFoldDB" id="A0A8X6Q937"/>
<dbReference type="OrthoDB" id="6434770at2759"/>
<dbReference type="Proteomes" id="UP000887013">
    <property type="component" value="Unassembled WGS sequence"/>
</dbReference>
<evidence type="ECO:0000256" key="1">
    <source>
        <dbReference type="SAM" id="MobiDB-lite"/>
    </source>
</evidence>
<gene>
    <name evidence="2" type="ORF">NPIL_455131</name>
</gene>
<feature type="region of interest" description="Disordered" evidence="1">
    <location>
        <begin position="1"/>
        <end position="38"/>
    </location>
</feature>
<accession>A0A8X6Q937</accession>
<reference evidence="2" key="1">
    <citation type="submission" date="2020-08" db="EMBL/GenBank/DDBJ databases">
        <title>Multicomponent nature underlies the extraordinary mechanical properties of spider dragline silk.</title>
        <authorList>
            <person name="Kono N."/>
            <person name="Nakamura H."/>
            <person name="Mori M."/>
            <person name="Yoshida Y."/>
            <person name="Ohtoshi R."/>
            <person name="Malay A.D."/>
            <person name="Moran D.A.P."/>
            <person name="Tomita M."/>
            <person name="Numata K."/>
            <person name="Arakawa K."/>
        </authorList>
    </citation>
    <scope>NUCLEOTIDE SEQUENCE</scope>
</reference>
<proteinExistence type="predicted"/>
<protein>
    <submittedName>
        <fullName evidence="2">Uncharacterized protein</fullName>
    </submittedName>
</protein>
<name>A0A8X6Q937_NEPPI</name>
<evidence type="ECO:0000313" key="3">
    <source>
        <dbReference type="Proteomes" id="UP000887013"/>
    </source>
</evidence>
<organism evidence="2 3">
    <name type="scientific">Nephila pilipes</name>
    <name type="common">Giant wood spider</name>
    <name type="synonym">Nephila maculata</name>
    <dbReference type="NCBI Taxonomy" id="299642"/>
    <lineage>
        <taxon>Eukaryota</taxon>
        <taxon>Metazoa</taxon>
        <taxon>Ecdysozoa</taxon>
        <taxon>Arthropoda</taxon>
        <taxon>Chelicerata</taxon>
        <taxon>Arachnida</taxon>
        <taxon>Araneae</taxon>
        <taxon>Araneomorphae</taxon>
        <taxon>Entelegynae</taxon>
        <taxon>Araneoidea</taxon>
        <taxon>Nephilidae</taxon>
        <taxon>Nephila</taxon>
    </lineage>
</organism>
<comment type="caution">
    <text evidence="2">The sequence shown here is derived from an EMBL/GenBank/DDBJ whole genome shotgun (WGS) entry which is preliminary data.</text>
</comment>
<keyword evidence="3" id="KW-1185">Reference proteome</keyword>
<evidence type="ECO:0000313" key="2">
    <source>
        <dbReference type="EMBL" id="GFU12533.1"/>
    </source>
</evidence>